<feature type="signal peptide" evidence="1">
    <location>
        <begin position="1"/>
        <end position="21"/>
    </location>
</feature>
<comment type="caution">
    <text evidence="2">The sequence shown here is derived from an EMBL/GenBank/DDBJ whole genome shotgun (WGS) entry which is preliminary data.</text>
</comment>
<evidence type="ECO:0000256" key="1">
    <source>
        <dbReference type="SAM" id="SignalP"/>
    </source>
</evidence>
<dbReference type="Proteomes" id="UP000245370">
    <property type="component" value="Unassembled WGS sequence"/>
</dbReference>
<proteinExistence type="predicted"/>
<dbReference type="Pfam" id="PF13573">
    <property type="entry name" value="SprB"/>
    <property type="match status" value="12"/>
</dbReference>
<protein>
    <recommendedName>
        <fullName evidence="4">Ig-like domain-containing protein</fullName>
    </recommendedName>
</protein>
<feature type="chain" id="PRO_5015501137" description="Ig-like domain-containing protein" evidence="1">
    <location>
        <begin position="22"/>
        <end position="1553"/>
    </location>
</feature>
<accession>A0A2U2XFQ5</accession>
<dbReference type="Pfam" id="PF13585">
    <property type="entry name" value="CHU_C"/>
    <property type="match status" value="1"/>
</dbReference>
<dbReference type="Gene3D" id="2.60.40.740">
    <property type="match status" value="8"/>
</dbReference>
<sequence length="1553" mass="166937">MKYIVVSAFLLVFFTFENVFAQQIVNHHAEFNSGKQNMWGPSFSPVTLDQTVTLFDESWNVNFNTGNGGITNIVGNPFGGKLNGSFSGRLGSEIRIEGFTTGTVEVKYPVDIELNMPTDLSYDQGDDVTIQTNYDLMPGWELKSLYPSAGEFFWDLYFEMGASASAQLCFFGCTAFPIIPNFNTGLQTINIATISGNGASTGGNTGVWFLGPAEMLAPNLPGAAGWPYAKPLDISSNLPWQVHIPAFPAEIPSTSFGLSGEVTIPYVETSSAVNPANLSLSACGDSTYFNLNLEVFKVLGKILQYSPPPLPAAGIALSSLSGSESVGIAELEWNFFSASFDANISNNQCFDFNPKVFGKFEFPIPVDYSITKANGTTSQVQQSSIVNLEIGESLNYKFPCFFEELDITPTYSIDGMFKNHTYDQVDFDFLMSAFQFGFDVPKVTVVPGYTIPEVCISIPYPCGFFKICRKRVCTPSVKIPEIGFPGYALNVGPLWDKSIPIGGFSYDWFNETWELEGFQDTTFTSFKMIANKLQTNTVVTDVSCYGGNDGTIELNISAATDALPYSYVWTNGVNATVGNSTTLIDLQEGAYQVNIVDNNGCQLFDGATIKEPEQLNISYTKQDKSCGLGLNDGSINITVSGGTPIYSFLWSNGATTKDVSGLDEGIYTLTVSDQNGCTETLSVVIEQPFDLTHSAIVSNVECHSSSTGGVDITVNGGTLPYVYSWSNGDLTKDLSNVTAGTYGFTVTDDKGCTSTNSYTITEPAQGVTLTELSTDVSCYGGANGNIDLTVTGGTPPYNYQWYSNLSGLMAFDGQDLVGLAADDYTVIVYDANACSSTITVTIDQPIMSLNDNEIITNVDCFGASNGQIDPQVSGGTAPYNYLWSNGTVNPSLLNVVAGDYSLTVTDHMGCNTVFNYSITSPDAPLAIVSTQSDVLCNGDSTGEIMTSISGGTSPYTILWNNGQTVENINSLTAGVYTINVVDSLGCAESNTITITEPSNPLLVNSVATNVLCFGDNDGGIDVSVTGGTTPCSYEWSDGMTNILADTTQDLLNFESGAYSVVVTDANGCSETNTSVIGQPSAPLAIVSSVTNVDCFGGTSGAIDISVSGGTGNYSFNWSNGITTEDLLNISAGVYIVTVVDQNGCDIQKTISVDEPAASLVVSTFSKDVLCFDDSTGSIETQVVGGTLPYSYNWSNGATSNHLSGLTDGMYSVTVTDNNGCVAFSGATINEPQLLDVAVAATDPSCFGYSDGKIELTITGGVQPYYFNWGDENEILLNNPSETINDIPTGEYFIRVSDENNCIYEELLFVDEPAPFTFQAFVNDASCYDGNDGSIDLTLNGGTTPYSYLWSNNSTDEDLQGLSKGEYNLRAEDAQGCIIETKLSVNEPDEIGITYEMNPVSCVDQSDAAIYVEPYGGTQPYIYTWSNSSFGQNLEDVGPGIYTLTILDNNNCSNSFELDVIANNEECLIIPNTFSPNGDLYNDTWVIGNIDLYPNNTVKIYNKWGNEIFSSEGEYEAWDGTHNAKALPAGVYYYIIILSNKEENKYTGNITIVR</sequence>
<gene>
    <name evidence="2" type="ORF">DIT68_05205</name>
</gene>
<dbReference type="InterPro" id="IPR026341">
    <property type="entry name" value="T9SS_type_B"/>
</dbReference>
<dbReference type="InterPro" id="IPR025667">
    <property type="entry name" value="SprB_repeat"/>
</dbReference>
<evidence type="ECO:0008006" key="4">
    <source>
        <dbReference type="Google" id="ProtNLM"/>
    </source>
</evidence>
<reference evidence="2 3" key="1">
    <citation type="submission" date="2018-05" db="EMBL/GenBank/DDBJ databases">
        <title>Brumimicrobium oceani sp. nov., isolated from coastal sediment.</title>
        <authorList>
            <person name="Kou Y."/>
        </authorList>
    </citation>
    <scope>NUCLEOTIDE SEQUENCE [LARGE SCALE GENOMIC DNA]</scope>
    <source>
        <strain evidence="2 3">C305</strain>
    </source>
</reference>
<evidence type="ECO:0000313" key="3">
    <source>
        <dbReference type="Proteomes" id="UP000245370"/>
    </source>
</evidence>
<dbReference type="EMBL" id="QFRJ01000002">
    <property type="protein sequence ID" value="PWH86632.1"/>
    <property type="molecule type" value="Genomic_DNA"/>
</dbReference>
<dbReference type="NCBIfam" id="TIGR04131">
    <property type="entry name" value="Bac_Flav_CTERM"/>
    <property type="match status" value="1"/>
</dbReference>
<dbReference type="OrthoDB" id="607469at2"/>
<keyword evidence="1" id="KW-0732">Signal</keyword>
<evidence type="ECO:0000313" key="2">
    <source>
        <dbReference type="EMBL" id="PWH86632.1"/>
    </source>
</evidence>
<dbReference type="RefSeq" id="WP_109358745.1">
    <property type="nucleotide sequence ID" value="NZ_QFRJ01000002.1"/>
</dbReference>
<organism evidence="2 3">
    <name type="scientific">Brumimicrobium oceani</name>
    <dbReference type="NCBI Taxonomy" id="2100725"/>
    <lineage>
        <taxon>Bacteria</taxon>
        <taxon>Pseudomonadati</taxon>
        <taxon>Bacteroidota</taxon>
        <taxon>Flavobacteriia</taxon>
        <taxon>Flavobacteriales</taxon>
        <taxon>Crocinitomicaceae</taxon>
        <taxon>Brumimicrobium</taxon>
    </lineage>
</organism>
<keyword evidence="3" id="KW-1185">Reference proteome</keyword>
<reference evidence="2 3" key="2">
    <citation type="submission" date="2018-05" db="EMBL/GenBank/DDBJ databases">
        <authorList>
            <person name="Lanie J.A."/>
            <person name="Ng W.-L."/>
            <person name="Kazmierczak K.M."/>
            <person name="Andrzejewski T.M."/>
            <person name="Davidsen T.M."/>
            <person name="Wayne K.J."/>
            <person name="Tettelin H."/>
            <person name="Glass J.I."/>
            <person name="Rusch D."/>
            <person name="Podicherti R."/>
            <person name="Tsui H.-C.T."/>
            <person name="Winkler M.E."/>
        </authorList>
    </citation>
    <scope>NUCLEOTIDE SEQUENCE [LARGE SCALE GENOMIC DNA]</scope>
    <source>
        <strain evidence="2 3">C305</strain>
    </source>
</reference>
<name>A0A2U2XFQ5_9FLAO</name>